<evidence type="ECO:0000259" key="9">
    <source>
        <dbReference type="Pfam" id="PF00266"/>
    </source>
</evidence>
<reference evidence="10" key="1">
    <citation type="submission" date="2023-09" db="EMBL/GenBank/DDBJ databases">
        <title>Genomes of two closely related lineages of the louse Polyplax serrata with different host specificities.</title>
        <authorList>
            <person name="Martinu J."/>
            <person name="Tarabai H."/>
            <person name="Stefka J."/>
            <person name="Hypsa V."/>
        </authorList>
    </citation>
    <scope>NUCLEOTIDE SEQUENCE [LARGE SCALE GENOMIC DNA]</scope>
    <source>
        <strain evidence="10">HR10_N</strain>
    </source>
</reference>
<dbReference type="PROSITE" id="PS00595">
    <property type="entry name" value="AA_TRANSFER_CLASS_5"/>
    <property type="match status" value="1"/>
</dbReference>
<name>A0ABZ2GXU5_9GAMM</name>
<dbReference type="SUPFAM" id="SSF53383">
    <property type="entry name" value="PLP-dependent transferases"/>
    <property type="match status" value="1"/>
</dbReference>
<dbReference type="InterPro" id="IPR015421">
    <property type="entry name" value="PyrdxlP-dep_Trfase_major"/>
</dbReference>
<dbReference type="NCBIfam" id="TIGR01979">
    <property type="entry name" value="sufS"/>
    <property type="match status" value="1"/>
</dbReference>
<evidence type="ECO:0000313" key="10">
    <source>
        <dbReference type="EMBL" id="WWR12245.1"/>
    </source>
</evidence>
<evidence type="ECO:0000256" key="1">
    <source>
        <dbReference type="ARBA" id="ARBA00001933"/>
    </source>
</evidence>
<evidence type="ECO:0000313" key="11">
    <source>
        <dbReference type="Proteomes" id="UP001360424"/>
    </source>
</evidence>
<evidence type="ECO:0000256" key="6">
    <source>
        <dbReference type="ARBA" id="ARBA00050776"/>
    </source>
</evidence>
<comment type="similarity">
    <text evidence="3 8">Belongs to the class-V pyridoxal-phosphate-dependent aminotransferase family. Csd subfamily.</text>
</comment>
<evidence type="ECO:0000256" key="8">
    <source>
        <dbReference type="RuleBase" id="RU004506"/>
    </source>
</evidence>
<dbReference type="CDD" id="cd06453">
    <property type="entry name" value="SufS_like"/>
    <property type="match status" value="1"/>
</dbReference>
<dbReference type="InterPro" id="IPR015424">
    <property type="entry name" value="PyrdxlP-dep_Trfase"/>
</dbReference>
<dbReference type="Proteomes" id="UP001360424">
    <property type="component" value="Chromosome"/>
</dbReference>
<dbReference type="GO" id="GO:0031071">
    <property type="term" value="F:cysteine desulfurase activity"/>
    <property type="evidence" value="ECO:0007669"/>
    <property type="project" value="UniProtKB-EC"/>
</dbReference>
<organism evidence="10 11">
    <name type="scientific">Candidatus Legionella polyplacis</name>
    <dbReference type="NCBI Taxonomy" id="2005262"/>
    <lineage>
        <taxon>Bacteria</taxon>
        <taxon>Pseudomonadati</taxon>
        <taxon>Pseudomonadota</taxon>
        <taxon>Gammaproteobacteria</taxon>
        <taxon>Legionellales</taxon>
        <taxon>Legionellaceae</taxon>
        <taxon>Legionella</taxon>
    </lineage>
</organism>
<evidence type="ECO:0000256" key="5">
    <source>
        <dbReference type="ARBA" id="ARBA00022898"/>
    </source>
</evidence>
<gene>
    <name evidence="10" type="ORF">RQL38_01340</name>
</gene>
<proteinExistence type="inferred from homology"/>
<dbReference type="InterPro" id="IPR020578">
    <property type="entry name" value="Aminotrans_V_PyrdxlP_BS"/>
</dbReference>
<evidence type="ECO:0000256" key="4">
    <source>
        <dbReference type="ARBA" id="ARBA00022679"/>
    </source>
</evidence>
<feature type="domain" description="Aminotransferase class V" evidence="9">
    <location>
        <begin position="21"/>
        <end position="391"/>
    </location>
</feature>
<keyword evidence="5 8" id="KW-0663">Pyridoxal phosphate</keyword>
<evidence type="ECO:0000256" key="3">
    <source>
        <dbReference type="ARBA" id="ARBA00010447"/>
    </source>
</evidence>
<dbReference type="InterPro" id="IPR016454">
    <property type="entry name" value="Cysteine_dSase"/>
</dbReference>
<keyword evidence="11" id="KW-1185">Reference proteome</keyword>
<dbReference type="InterPro" id="IPR015422">
    <property type="entry name" value="PyrdxlP-dep_Trfase_small"/>
</dbReference>
<accession>A0ABZ2GXU5</accession>
<comment type="cofactor">
    <cofactor evidence="1 7">
        <name>pyridoxal 5'-phosphate</name>
        <dbReference type="ChEBI" id="CHEBI:597326"/>
    </cofactor>
</comment>
<sequence>MKIVRKDFPAINQRVNNNNLIYLDNAATTHKPKSVIDNMVSFYSFSNSNIHRSIHTLGYEATRQFENVRKKVKMFINAYSVKECIFVKGATEAINLVAESFLLSRISSSKEILISYMEHHSNIIPWQIVCKKTGAKLRAISVSNCGEIVLEDYEKKLNENTMFVSLIHASNVLGTINPICKMIEMAHSYGAFVLIDGTQAVPHIPIDVKHLDCDFYVFSGHKLYGPTGVGILWGKECLLNDMDPYQYGGRMINSVTIQDVEYASLPYKFESGTPNISGVIGLGSAIDYFTSLDINLVTNYEAHLLRYLIDAMNSLNNEFSIVGTSFNKVPIVSFIHKTIHSHDIDTMLDSYGIAVRSGHHCAMPLMSFLGLSSTTRISLSFYNTIEEIDFLIESLYKLKSFF</sequence>
<keyword evidence="4 8" id="KW-0808">Transferase</keyword>
<dbReference type="PANTHER" id="PTHR43586:SF8">
    <property type="entry name" value="CYSTEINE DESULFURASE 1, CHLOROPLASTIC"/>
    <property type="match status" value="1"/>
</dbReference>
<evidence type="ECO:0000256" key="7">
    <source>
        <dbReference type="RuleBase" id="RU004504"/>
    </source>
</evidence>
<comment type="function">
    <text evidence="2 8">Catalyzes the removal of elemental sulfur and selenium atoms from L-cysteine, L-cystine, L-selenocysteine, and L-selenocystine to produce L-alanine.</text>
</comment>
<dbReference type="Gene3D" id="3.90.1150.10">
    <property type="entry name" value="Aspartate Aminotransferase, domain 1"/>
    <property type="match status" value="1"/>
</dbReference>
<dbReference type="Gene3D" id="3.40.640.10">
    <property type="entry name" value="Type I PLP-dependent aspartate aminotransferase-like (Major domain)"/>
    <property type="match status" value="1"/>
</dbReference>
<evidence type="ECO:0000256" key="2">
    <source>
        <dbReference type="ARBA" id="ARBA00002824"/>
    </source>
</evidence>
<protein>
    <recommendedName>
        <fullName evidence="8">Cysteine desulfurase</fullName>
        <ecNumber evidence="8">2.8.1.7</ecNumber>
    </recommendedName>
</protein>
<dbReference type="RefSeq" id="WP_338521969.1">
    <property type="nucleotide sequence ID" value="NZ_CP135136.1"/>
</dbReference>
<dbReference type="Pfam" id="PF00266">
    <property type="entry name" value="Aminotran_5"/>
    <property type="match status" value="1"/>
</dbReference>
<dbReference type="InterPro" id="IPR000192">
    <property type="entry name" value="Aminotrans_V_dom"/>
</dbReference>
<dbReference type="EC" id="2.8.1.7" evidence="8"/>
<dbReference type="PIRSF" id="PIRSF005572">
    <property type="entry name" value="NifS"/>
    <property type="match status" value="1"/>
</dbReference>
<dbReference type="EMBL" id="CP135136">
    <property type="protein sequence ID" value="WWR12245.1"/>
    <property type="molecule type" value="Genomic_DNA"/>
</dbReference>
<dbReference type="InterPro" id="IPR010970">
    <property type="entry name" value="Cys_dSase_SufS"/>
</dbReference>
<dbReference type="PANTHER" id="PTHR43586">
    <property type="entry name" value="CYSTEINE DESULFURASE"/>
    <property type="match status" value="1"/>
</dbReference>
<comment type="catalytic activity">
    <reaction evidence="6 8">
        <text>(sulfur carrier)-H + L-cysteine = (sulfur carrier)-SH + L-alanine</text>
        <dbReference type="Rhea" id="RHEA:43892"/>
        <dbReference type="Rhea" id="RHEA-COMP:14737"/>
        <dbReference type="Rhea" id="RHEA-COMP:14739"/>
        <dbReference type="ChEBI" id="CHEBI:29917"/>
        <dbReference type="ChEBI" id="CHEBI:35235"/>
        <dbReference type="ChEBI" id="CHEBI:57972"/>
        <dbReference type="ChEBI" id="CHEBI:64428"/>
        <dbReference type="EC" id="2.8.1.7"/>
    </reaction>
</comment>